<dbReference type="AlphaFoldDB" id="A0A8R1XYX4"/>
<evidence type="ECO:0000313" key="1">
    <source>
        <dbReference type="EnsemblMetazoa" id="OVOC5086.1"/>
    </source>
</evidence>
<keyword evidence="2" id="KW-1185">Reference proteome</keyword>
<reference evidence="2" key="1">
    <citation type="submission" date="2013-10" db="EMBL/GenBank/DDBJ databases">
        <title>Genome sequencing of Onchocerca volvulus.</title>
        <authorList>
            <person name="Cotton J."/>
            <person name="Tsai J."/>
            <person name="Stanley E."/>
            <person name="Tracey A."/>
            <person name="Holroyd N."/>
            <person name="Lustigman S."/>
            <person name="Berriman M."/>
        </authorList>
    </citation>
    <scope>NUCLEOTIDE SEQUENCE</scope>
</reference>
<dbReference type="EMBL" id="CMVM020000148">
    <property type="status" value="NOT_ANNOTATED_CDS"/>
    <property type="molecule type" value="Genomic_DNA"/>
</dbReference>
<organism evidence="1 2">
    <name type="scientific">Onchocerca volvulus</name>
    <dbReference type="NCBI Taxonomy" id="6282"/>
    <lineage>
        <taxon>Eukaryota</taxon>
        <taxon>Metazoa</taxon>
        <taxon>Ecdysozoa</taxon>
        <taxon>Nematoda</taxon>
        <taxon>Chromadorea</taxon>
        <taxon>Rhabditida</taxon>
        <taxon>Spirurina</taxon>
        <taxon>Spiruromorpha</taxon>
        <taxon>Filarioidea</taxon>
        <taxon>Onchocercidae</taxon>
        <taxon>Onchocerca</taxon>
    </lineage>
</organism>
<evidence type="ECO:0000313" key="2">
    <source>
        <dbReference type="Proteomes" id="UP000024404"/>
    </source>
</evidence>
<proteinExistence type="predicted"/>
<reference evidence="1" key="2">
    <citation type="submission" date="2022-06" db="UniProtKB">
        <authorList>
            <consortium name="EnsemblMetazoa"/>
        </authorList>
    </citation>
    <scope>IDENTIFICATION</scope>
</reference>
<protein>
    <submittedName>
        <fullName evidence="1">Uncharacterized protein</fullName>
    </submittedName>
</protein>
<dbReference type="EnsemblMetazoa" id="OVOC5086.1">
    <property type="protein sequence ID" value="OVOC5086.1"/>
    <property type="gene ID" value="WBGene00241895"/>
</dbReference>
<sequence>MQYRIRPEVVIHRILQRTTTLFLNCIMKFFVSAYMAKKNDHVNWETESRRMLFFVDDDRMALRRRQASLNDSTAK</sequence>
<accession>A0A8R1XYX4</accession>
<name>A0A8R1XYX4_ONCVO</name>
<dbReference type="Proteomes" id="UP000024404">
    <property type="component" value="Unassembled WGS sequence"/>
</dbReference>